<proteinExistence type="predicted"/>
<dbReference type="SMART" id="SM00346">
    <property type="entry name" value="HTH_ICLR"/>
    <property type="match status" value="1"/>
</dbReference>
<reference evidence="6 7" key="1">
    <citation type="submission" date="2017-01" db="EMBL/GenBank/DDBJ databases">
        <title>Pseudomonas psychrotolerans genome sequencing and assembly.</title>
        <authorList>
            <person name="Vyas B."/>
            <person name="Mayilraj S."/>
        </authorList>
    </citation>
    <scope>NUCLEOTIDE SEQUENCE [LARGE SCALE GENOMIC DNA]</scope>
    <source>
        <strain evidence="6 7">SDS18</strain>
    </source>
</reference>
<evidence type="ECO:0000256" key="3">
    <source>
        <dbReference type="ARBA" id="ARBA00023163"/>
    </source>
</evidence>
<dbReference type="InterPro" id="IPR005471">
    <property type="entry name" value="Tscrpt_reg_IclR_N"/>
</dbReference>
<dbReference type="InterPro" id="IPR050707">
    <property type="entry name" value="HTH_MetabolicPath_Reg"/>
</dbReference>
<evidence type="ECO:0000259" key="5">
    <source>
        <dbReference type="PROSITE" id="PS51078"/>
    </source>
</evidence>
<dbReference type="Pfam" id="PF09339">
    <property type="entry name" value="HTH_IclR"/>
    <property type="match status" value="1"/>
</dbReference>
<dbReference type="Pfam" id="PF01614">
    <property type="entry name" value="IclR_C"/>
    <property type="match status" value="1"/>
</dbReference>
<comment type="caution">
    <text evidence="6">The sequence shown here is derived from an EMBL/GenBank/DDBJ whole genome shotgun (WGS) entry which is preliminary data.</text>
</comment>
<evidence type="ECO:0000313" key="6">
    <source>
        <dbReference type="EMBL" id="ONN70092.1"/>
    </source>
</evidence>
<dbReference type="InterPro" id="IPR014757">
    <property type="entry name" value="Tscrpt_reg_IclR_C"/>
</dbReference>
<feature type="domain" description="IclR-ED" evidence="5">
    <location>
        <begin position="80"/>
        <end position="264"/>
    </location>
</feature>
<gene>
    <name evidence="6" type="ORF">BVL52_17675</name>
</gene>
<sequence>MSDPRRPRKDPTASSLYVQSVEKAMKVLTAFDGSKRHLSLSEIAGLADMDISAAQRFTHTLSTLGYLTKGVDKKYELSPRLLDFTFHYLSSSELVNRAAPYLQQLSSETEEATNLTVMDGTDIVYVVRIVSRHVFNANVIVGSRLPAWCTAPGLAILSTYADDEVDDILDRSELIAYTPATVTDRDKVWENIRQARQRRYAHVEDQFFYGDTSTAAAIVDAAGRGIGAVNVAVTRARWNAERDEKRMADLLISTAAAISAKRKG</sequence>
<dbReference type="Proteomes" id="UP000189310">
    <property type="component" value="Unassembled WGS sequence"/>
</dbReference>
<keyword evidence="3" id="KW-0804">Transcription</keyword>
<dbReference type="InterPro" id="IPR029016">
    <property type="entry name" value="GAF-like_dom_sf"/>
</dbReference>
<dbReference type="PANTHER" id="PTHR30136:SF35">
    <property type="entry name" value="HTH-TYPE TRANSCRIPTIONAL REGULATOR RV1719"/>
    <property type="match status" value="1"/>
</dbReference>
<dbReference type="InterPro" id="IPR036390">
    <property type="entry name" value="WH_DNA-bd_sf"/>
</dbReference>
<protein>
    <submittedName>
        <fullName evidence="6">IclR family transcriptional regulator</fullName>
    </submittedName>
</protein>
<dbReference type="RefSeq" id="WP_077172586.1">
    <property type="nucleotide sequence ID" value="NZ_MTLN01000008.1"/>
</dbReference>
<dbReference type="EMBL" id="MTLN01000008">
    <property type="protein sequence ID" value="ONN70092.1"/>
    <property type="molecule type" value="Genomic_DNA"/>
</dbReference>
<evidence type="ECO:0000256" key="1">
    <source>
        <dbReference type="ARBA" id="ARBA00023015"/>
    </source>
</evidence>
<accession>A0ABX3IP25</accession>
<feature type="domain" description="HTH iclR-type" evidence="4">
    <location>
        <begin position="18"/>
        <end position="79"/>
    </location>
</feature>
<organism evidence="6 7">
    <name type="scientific">Pseudomonas oryzihabitans</name>
    <dbReference type="NCBI Taxonomy" id="47885"/>
    <lineage>
        <taxon>Bacteria</taxon>
        <taxon>Pseudomonadati</taxon>
        <taxon>Pseudomonadota</taxon>
        <taxon>Gammaproteobacteria</taxon>
        <taxon>Pseudomonadales</taxon>
        <taxon>Pseudomonadaceae</taxon>
        <taxon>Pseudomonas</taxon>
    </lineage>
</organism>
<dbReference type="PANTHER" id="PTHR30136">
    <property type="entry name" value="HELIX-TURN-HELIX TRANSCRIPTIONAL REGULATOR, ICLR FAMILY"/>
    <property type="match status" value="1"/>
</dbReference>
<dbReference type="PROSITE" id="PS51078">
    <property type="entry name" value="ICLR_ED"/>
    <property type="match status" value="1"/>
</dbReference>
<keyword evidence="7" id="KW-1185">Reference proteome</keyword>
<dbReference type="PROSITE" id="PS51077">
    <property type="entry name" value="HTH_ICLR"/>
    <property type="match status" value="1"/>
</dbReference>
<dbReference type="Gene3D" id="1.10.10.10">
    <property type="entry name" value="Winged helix-like DNA-binding domain superfamily/Winged helix DNA-binding domain"/>
    <property type="match status" value="1"/>
</dbReference>
<keyword evidence="2" id="KW-0238">DNA-binding</keyword>
<evidence type="ECO:0000259" key="4">
    <source>
        <dbReference type="PROSITE" id="PS51077"/>
    </source>
</evidence>
<name>A0ABX3IP25_9PSED</name>
<dbReference type="SUPFAM" id="SSF55781">
    <property type="entry name" value="GAF domain-like"/>
    <property type="match status" value="1"/>
</dbReference>
<dbReference type="Gene3D" id="3.30.450.40">
    <property type="match status" value="1"/>
</dbReference>
<keyword evidence="1" id="KW-0805">Transcription regulation</keyword>
<evidence type="ECO:0000256" key="2">
    <source>
        <dbReference type="ARBA" id="ARBA00023125"/>
    </source>
</evidence>
<dbReference type="SUPFAM" id="SSF46785">
    <property type="entry name" value="Winged helix' DNA-binding domain"/>
    <property type="match status" value="1"/>
</dbReference>
<evidence type="ECO:0000313" key="7">
    <source>
        <dbReference type="Proteomes" id="UP000189310"/>
    </source>
</evidence>
<dbReference type="InterPro" id="IPR036388">
    <property type="entry name" value="WH-like_DNA-bd_sf"/>
</dbReference>